<dbReference type="PANTHER" id="PTHR47642">
    <property type="entry name" value="ATP-DEPENDENT DNA HELICASE"/>
    <property type="match status" value="1"/>
</dbReference>
<evidence type="ECO:0000259" key="1">
    <source>
        <dbReference type="Pfam" id="PF21530"/>
    </source>
</evidence>
<dbReference type="GO" id="GO:0004386">
    <property type="term" value="F:helicase activity"/>
    <property type="evidence" value="ECO:0007669"/>
    <property type="project" value="UniProtKB-KW"/>
</dbReference>
<comment type="caution">
    <text evidence="2">The sequence shown here is derived from an EMBL/GenBank/DDBJ whole genome shotgun (WGS) entry which is preliminary data.</text>
</comment>
<dbReference type="Gene3D" id="3.40.50.300">
    <property type="entry name" value="P-loop containing nucleotide triphosphate hydrolases"/>
    <property type="match status" value="2"/>
</dbReference>
<evidence type="ECO:0000313" key="3">
    <source>
        <dbReference type="Proteomes" id="UP001219518"/>
    </source>
</evidence>
<dbReference type="InterPro" id="IPR027417">
    <property type="entry name" value="P-loop_NTPase"/>
</dbReference>
<protein>
    <submittedName>
        <fullName evidence="2">ATP-dependent DNA helicase PIF6</fullName>
    </submittedName>
</protein>
<dbReference type="Proteomes" id="UP001219518">
    <property type="component" value="Unassembled WGS sequence"/>
</dbReference>
<keyword evidence="3" id="KW-1185">Reference proteome</keyword>
<organism evidence="2 3">
    <name type="scientific">Frankliniella fusca</name>
    <dbReference type="NCBI Taxonomy" id="407009"/>
    <lineage>
        <taxon>Eukaryota</taxon>
        <taxon>Metazoa</taxon>
        <taxon>Ecdysozoa</taxon>
        <taxon>Arthropoda</taxon>
        <taxon>Hexapoda</taxon>
        <taxon>Insecta</taxon>
        <taxon>Pterygota</taxon>
        <taxon>Neoptera</taxon>
        <taxon>Paraneoptera</taxon>
        <taxon>Thysanoptera</taxon>
        <taxon>Terebrantia</taxon>
        <taxon>Thripoidea</taxon>
        <taxon>Thripidae</taxon>
        <taxon>Frankliniella</taxon>
    </lineage>
</organism>
<name>A0AAE1H7W6_9NEOP</name>
<dbReference type="SUPFAM" id="SSF52540">
    <property type="entry name" value="P-loop containing nucleoside triphosphate hydrolases"/>
    <property type="match status" value="1"/>
</dbReference>
<sequence length="318" mass="35816">MADSNSLFGGYGVYFFGDCNQLSPIGDSPWFISMENCMSDNGPLSRVLLLVRNIQATHILTQSHRSSNIDFVSFLGRIAVGECTKSDLNCLNNLKKRNINMLSHKERKSFANALTLYGTYDEVTDFNNMKLLETGNPVAFVKAQNNCKAAFKGSDENADGLNNTLFLSIGAKVMLRRNFNVSLGLSNGSIGYIKRIIYYSGQQPPSVPAFVIVQFQFKSVMASWMRGTTRCVRIQMPFVLSWACTIHKSQSLTSSKLNLDIGNKEFTLGLLYVAISRVSDYKSLMLLRNISLDRLNCVKKSKYYFLRLKFLDWLETLT</sequence>
<gene>
    <name evidence="2" type="ORF">KUF71_006216</name>
</gene>
<keyword evidence="2" id="KW-0547">Nucleotide-binding</keyword>
<keyword evidence="2" id="KW-0347">Helicase</keyword>
<accession>A0AAE1H7W6</accession>
<evidence type="ECO:0000313" key="2">
    <source>
        <dbReference type="EMBL" id="KAK3916422.1"/>
    </source>
</evidence>
<dbReference type="EMBL" id="JAHWGI010000525">
    <property type="protein sequence ID" value="KAK3916422.1"/>
    <property type="molecule type" value="Genomic_DNA"/>
</dbReference>
<dbReference type="Gene3D" id="2.30.30.940">
    <property type="match status" value="1"/>
</dbReference>
<reference evidence="2" key="2">
    <citation type="journal article" date="2023" name="BMC Genomics">
        <title>Pest status, molecular evolution, and epigenetic factors derived from the genome assembly of Frankliniella fusca, a thysanopteran phytovirus vector.</title>
        <authorList>
            <person name="Catto M.A."/>
            <person name="Labadie P.E."/>
            <person name="Jacobson A.L."/>
            <person name="Kennedy G.G."/>
            <person name="Srinivasan R."/>
            <person name="Hunt B.G."/>
        </authorList>
    </citation>
    <scope>NUCLEOTIDE SEQUENCE</scope>
    <source>
        <strain evidence="2">PL_HMW_Pooled</strain>
    </source>
</reference>
<keyword evidence="2" id="KW-0067">ATP-binding</keyword>
<dbReference type="Pfam" id="PF21530">
    <property type="entry name" value="Pif1_2B_dom"/>
    <property type="match status" value="1"/>
</dbReference>
<dbReference type="InterPro" id="IPR049163">
    <property type="entry name" value="Pif1-like_2B_dom"/>
</dbReference>
<dbReference type="CDD" id="cd18809">
    <property type="entry name" value="SF1_C_RecD"/>
    <property type="match status" value="1"/>
</dbReference>
<reference evidence="2" key="1">
    <citation type="submission" date="2021-07" db="EMBL/GenBank/DDBJ databases">
        <authorList>
            <person name="Catto M.A."/>
            <person name="Jacobson A."/>
            <person name="Kennedy G."/>
            <person name="Labadie P."/>
            <person name="Hunt B.G."/>
            <person name="Srinivasan R."/>
        </authorList>
    </citation>
    <scope>NUCLEOTIDE SEQUENCE</scope>
    <source>
        <strain evidence="2">PL_HMW_Pooled</strain>
        <tissue evidence="2">Head</tissue>
    </source>
</reference>
<keyword evidence="2" id="KW-0378">Hydrolase</keyword>
<dbReference type="InterPro" id="IPR051055">
    <property type="entry name" value="PIF1_helicase"/>
</dbReference>
<feature type="domain" description="DNA helicase Pif1-like 2B" evidence="1">
    <location>
        <begin position="162"/>
        <end position="193"/>
    </location>
</feature>
<dbReference type="AlphaFoldDB" id="A0AAE1H7W6"/>
<proteinExistence type="predicted"/>